<protein>
    <submittedName>
        <fullName evidence="1">Uncharacterized protein</fullName>
    </submittedName>
</protein>
<reference evidence="1" key="2">
    <citation type="journal article" date="2015" name="Data Brief">
        <title>Shoot transcriptome of the giant reed, Arundo donax.</title>
        <authorList>
            <person name="Barrero R.A."/>
            <person name="Guerrero F.D."/>
            <person name="Moolhuijzen P."/>
            <person name="Goolsby J.A."/>
            <person name="Tidwell J."/>
            <person name="Bellgard S.E."/>
            <person name="Bellgard M.I."/>
        </authorList>
    </citation>
    <scope>NUCLEOTIDE SEQUENCE</scope>
    <source>
        <tissue evidence="1">Shoot tissue taken approximately 20 cm above the soil surface</tissue>
    </source>
</reference>
<reference evidence="1" key="1">
    <citation type="submission" date="2014-09" db="EMBL/GenBank/DDBJ databases">
        <authorList>
            <person name="Magalhaes I.L.F."/>
            <person name="Oliveira U."/>
            <person name="Santos F.R."/>
            <person name="Vidigal T.H.D.A."/>
            <person name="Brescovit A.D."/>
            <person name="Santos A.J."/>
        </authorList>
    </citation>
    <scope>NUCLEOTIDE SEQUENCE</scope>
    <source>
        <tissue evidence="1">Shoot tissue taken approximately 20 cm above the soil surface</tissue>
    </source>
</reference>
<evidence type="ECO:0000313" key="1">
    <source>
        <dbReference type="EMBL" id="JAE14781.1"/>
    </source>
</evidence>
<sequence length="33" mass="3861">MKSDGYHSCYVLLTENVFAKNRRFSRDMNPAPL</sequence>
<accession>A0A0A9FWV2</accession>
<organism evidence="1">
    <name type="scientific">Arundo donax</name>
    <name type="common">Giant reed</name>
    <name type="synonym">Donax arundinaceus</name>
    <dbReference type="NCBI Taxonomy" id="35708"/>
    <lineage>
        <taxon>Eukaryota</taxon>
        <taxon>Viridiplantae</taxon>
        <taxon>Streptophyta</taxon>
        <taxon>Embryophyta</taxon>
        <taxon>Tracheophyta</taxon>
        <taxon>Spermatophyta</taxon>
        <taxon>Magnoliopsida</taxon>
        <taxon>Liliopsida</taxon>
        <taxon>Poales</taxon>
        <taxon>Poaceae</taxon>
        <taxon>PACMAD clade</taxon>
        <taxon>Arundinoideae</taxon>
        <taxon>Arundineae</taxon>
        <taxon>Arundo</taxon>
    </lineage>
</organism>
<dbReference type="AlphaFoldDB" id="A0A0A9FWV2"/>
<name>A0A0A9FWV2_ARUDO</name>
<proteinExistence type="predicted"/>
<dbReference type="EMBL" id="GBRH01183115">
    <property type="protein sequence ID" value="JAE14781.1"/>
    <property type="molecule type" value="Transcribed_RNA"/>
</dbReference>